<feature type="compositionally biased region" description="Basic and acidic residues" evidence="1">
    <location>
        <begin position="54"/>
        <end position="72"/>
    </location>
</feature>
<gene>
    <name evidence="2" type="ORF">J7S20_03400</name>
</gene>
<proteinExistence type="predicted"/>
<dbReference type="EMBL" id="JAGRQC010000001">
    <property type="protein sequence ID" value="MBR0551548.1"/>
    <property type="molecule type" value="Genomic_DNA"/>
</dbReference>
<organism evidence="2 3">
    <name type="scientific">Stakelama marina</name>
    <dbReference type="NCBI Taxonomy" id="2826939"/>
    <lineage>
        <taxon>Bacteria</taxon>
        <taxon>Pseudomonadati</taxon>
        <taxon>Pseudomonadota</taxon>
        <taxon>Alphaproteobacteria</taxon>
        <taxon>Sphingomonadales</taxon>
        <taxon>Sphingomonadaceae</taxon>
        <taxon>Stakelama</taxon>
    </lineage>
</organism>
<accession>A0A8T4I970</accession>
<dbReference type="AlphaFoldDB" id="A0A8T4I970"/>
<evidence type="ECO:0000313" key="2">
    <source>
        <dbReference type="EMBL" id="MBR0551548.1"/>
    </source>
</evidence>
<keyword evidence="3" id="KW-1185">Reference proteome</keyword>
<dbReference type="Proteomes" id="UP000676996">
    <property type="component" value="Unassembled WGS sequence"/>
</dbReference>
<reference evidence="2" key="1">
    <citation type="submission" date="2021-04" db="EMBL/GenBank/DDBJ databases">
        <title>Ouciella asimina sp. nov., isolated from the surface seawater in the hydrothermal field of Okinawa Trough.</title>
        <authorList>
            <person name="Shuang W."/>
        </authorList>
    </citation>
    <scope>NUCLEOTIDE SEQUENCE</scope>
    <source>
        <strain evidence="2">LXI357</strain>
    </source>
</reference>
<dbReference type="RefSeq" id="WP_284052821.1">
    <property type="nucleotide sequence ID" value="NZ_JAGRQC010000001.1"/>
</dbReference>
<name>A0A8T4I970_9SPHN</name>
<feature type="compositionally biased region" description="Basic and acidic residues" evidence="1">
    <location>
        <begin position="1"/>
        <end position="29"/>
    </location>
</feature>
<sequence length="83" mass="9273">METEKEAMENPRTESARDHDDSEIIDRAENAPGESGRSGGNLQRDVATTDEEDRVEKPDTHTRATKETDIRNDAAYPSDRARG</sequence>
<comment type="caution">
    <text evidence="2">The sequence shown here is derived from an EMBL/GenBank/DDBJ whole genome shotgun (WGS) entry which is preliminary data.</text>
</comment>
<protein>
    <submittedName>
        <fullName evidence="2">Uncharacterized protein</fullName>
    </submittedName>
</protein>
<feature type="region of interest" description="Disordered" evidence="1">
    <location>
        <begin position="1"/>
        <end position="83"/>
    </location>
</feature>
<evidence type="ECO:0000313" key="3">
    <source>
        <dbReference type="Proteomes" id="UP000676996"/>
    </source>
</evidence>
<evidence type="ECO:0000256" key="1">
    <source>
        <dbReference type="SAM" id="MobiDB-lite"/>
    </source>
</evidence>